<dbReference type="Proteomes" id="UP000000254">
    <property type="component" value="Chromosome"/>
</dbReference>
<keyword evidence="1" id="KW-0812">Transmembrane</keyword>
<proteinExistence type="predicted"/>
<evidence type="ECO:0000256" key="1">
    <source>
        <dbReference type="SAM" id="Phobius"/>
    </source>
</evidence>
<evidence type="ECO:0000313" key="3">
    <source>
        <dbReference type="Proteomes" id="UP000000254"/>
    </source>
</evidence>
<dbReference type="HOGENOM" id="CLU_2393027_0_0_2"/>
<dbReference type="GeneID" id="4906904"/>
<gene>
    <name evidence="2" type="ordered locus">Smar_0559</name>
</gene>
<evidence type="ECO:0000313" key="2">
    <source>
        <dbReference type="EMBL" id="ABN69666.1"/>
    </source>
</evidence>
<accession>A3DM06</accession>
<feature type="transmembrane region" description="Helical" evidence="1">
    <location>
        <begin position="63"/>
        <end position="89"/>
    </location>
</feature>
<dbReference type="RefSeq" id="WP_011838857.1">
    <property type="nucleotide sequence ID" value="NC_009033.1"/>
</dbReference>
<sequence>MNPVNILKNIALGFAGTIFSLIMSSIIVYLLICDYVEAKLFIIPIVLGIALLVVKIKTKWLRYLIIITMVFGIFAWLFLIALLIAILAVEPGL</sequence>
<keyword evidence="1" id="KW-1133">Transmembrane helix</keyword>
<name>A3DM06_STAMF</name>
<organism evidence="2 3">
    <name type="scientific">Staphylothermus marinus (strain ATCC 43588 / DSM 3639 / JCM 9404 / F1)</name>
    <dbReference type="NCBI Taxonomy" id="399550"/>
    <lineage>
        <taxon>Archaea</taxon>
        <taxon>Thermoproteota</taxon>
        <taxon>Thermoprotei</taxon>
        <taxon>Desulfurococcales</taxon>
        <taxon>Desulfurococcaceae</taxon>
        <taxon>Staphylothermus</taxon>
    </lineage>
</organism>
<dbReference type="KEGG" id="smr:Smar_0559"/>
<feature type="transmembrane region" description="Helical" evidence="1">
    <location>
        <begin position="12"/>
        <end position="32"/>
    </location>
</feature>
<dbReference type="EMBL" id="CP000575">
    <property type="protein sequence ID" value="ABN69666.1"/>
    <property type="molecule type" value="Genomic_DNA"/>
</dbReference>
<dbReference type="STRING" id="399550.Smar_0559"/>
<dbReference type="AlphaFoldDB" id="A3DM06"/>
<reference evidence="3" key="1">
    <citation type="journal article" date="2009" name="BMC Genomics">
        <title>The complete genome sequence of Staphylothermus marinus reveals differences in sulfur metabolism among heterotrophic Crenarchaeota.</title>
        <authorList>
            <person name="Anderson I.J."/>
            <person name="Dharmarajan L."/>
            <person name="Rodriguez J."/>
            <person name="Hooper S."/>
            <person name="Porat I."/>
            <person name="Ulrich L.E."/>
            <person name="Elkins J.G."/>
            <person name="Mavromatis K."/>
            <person name="Sun H."/>
            <person name="Land M."/>
            <person name="Lapidus A."/>
            <person name="Lucas S."/>
            <person name="Barry K."/>
            <person name="Huber H."/>
            <person name="Zhulin I.B."/>
            <person name="Whitman W.B."/>
            <person name="Mukhopadhyay B."/>
            <person name="Woese C."/>
            <person name="Bristow J."/>
            <person name="Kyrpides N."/>
        </authorList>
    </citation>
    <scope>NUCLEOTIDE SEQUENCE [LARGE SCALE GENOMIC DNA]</scope>
    <source>
        <strain evidence="3">ATCC 43588 / DSM 3639 / JCM 9404 / F1</strain>
    </source>
</reference>
<protein>
    <submittedName>
        <fullName evidence="2">Uncharacterized protein</fullName>
    </submittedName>
</protein>
<reference evidence="2 3" key="2">
    <citation type="journal article" date="2009" name="Stand. Genomic Sci.">
        <title>Complete genome sequence of Staphylothermus marinus Stetter and Fiala 1986 type strain F1.</title>
        <authorList>
            <person name="Anderson I.J."/>
            <person name="Sun H."/>
            <person name="Lapidus A."/>
            <person name="Copeland A."/>
            <person name="Glavina Del Rio T."/>
            <person name="Tice H."/>
            <person name="Dalin E."/>
            <person name="Lucas S."/>
            <person name="Barry K."/>
            <person name="Land M."/>
            <person name="Richardson P."/>
            <person name="Huber H."/>
            <person name="Kyrpides N.C."/>
        </authorList>
    </citation>
    <scope>NUCLEOTIDE SEQUENCE [LARGE SCALE GENOMIC DNA]</scope>
    <source>
        <strain evidence="3">ATCC 43588 / DSM 3639 / JCM 9404 / F1</strain>
    </source>
</reference>
<feature type="transmembrane region" description="Helical" evidence="1">
    <location>
        <begin position="38"/>
        <end position="56"/>
    </location>
</feature>
<keyword evidence="1" id="KW-0472">Membrane</keyword>
<keyword evidence="3" id="KW-1185">Reference proteome</keyword>